<evidence type="ECO:0000256" key="1">
    <source>
        <dbReference type="SAM" id="MobiDB-lite"/>
    </source>
</evidence>
<name>A0ABW3NXH2_9SPHN</name>
<reference evidence="3" key="1">
    <citation type="journal article" date="2019" name="Int. J. Syst. Evol. Microbiol.">
        <title>The Global Catalogue of Microorganisms (GCM) 10K type strain sequencing project: providing services to taxonomists for standard genome sequencing and annotation.</title>
        <authorList>
            <consortium name="The Broad Institute Genomics Platform"/>
            <consortium name="The Broad Institute Genome Sequencing Center for Infectious Disease"/>
            <person name="Wu L."/>
            <person name="Ma J."/>
        </authorList>
    </citation>
    <scope>NUCLEOTIDE SEQUENCE [LARGE SCALE GENOMIC DNA]</scope>
    <source>
        <strain evidence="3">CCUG 54329</strain>
    </source>
</reference>
<organism evidence="2 3">
    <name type="scientific">Sphingobium olei</name>
    <dbReference type="NCBI Taxonomy" id="420955"/>
    <lineage>
        <taxon>Bacteria</taxon>
        <taxon>Pseudomonadati</taxon>
        <taxon>Pseudomonadota</taxon>
        <taxon>Alphaproteobacteria</taxon>
        <taxon>Sphingomonadales</taxon>
        <taxon>Sphingomonadaceae</taxon>
        <taxon>Sphingobium</taxon>
    </lineage>
</organism>
<proteinExistence type="predicted"/>
<accession>A0ABW3NXH2</accession>
<evidence type="ECO:0000313" key="2">
    <source>
        <dbReference type="EMBL" id="MFD1103698.1"/>
    </source>
</evidence>
<evidence type="ECO:0000313" key="3">
    <source>
        <dbReference type="Proteomes" id="UP001597203"/>
    </source>
</evidence>
<dbReference type="RefSeq" id="WP_380908708.1">
    <property type="nucleotide sequence ID" value="NZ_JBHTLS010000009.1"/>
</dbReference>
<sequence length="198" mass="22274">MMMQPIPSAPTSAANVRKRTDLEQRRLRKDRADLLKRWSHKREGTPETHEAHSRQRAGAIARLHASGYLSDDELAWSQEIAAAVERIMADAGVRTASLETRVDTSRHGDAFHEALFSVWMEMAYSRWRAQMGPAVAKMVLDIIVRDVGLARAAALHGMHPRRARRLLTEALARWAQLFREVRKEVDAADLVAAHAGLL</sequence>
<dbReference type="EMBL" id="JBHTLS010000009">
    <property type="protein sequence ID" value="MFD1103698.1"/>
    <property type="molecule type" value="Genomic_DNA"/>
</dbReference>
<dbReference type="Proteomes" id="UP001597203">
    <property type="component" value="Unassembled WGS sequence"/>
</dbReference>
<gene>
    <name evidence="2" type="ORF">ACFQ24_02035</name>
</gene>
<keyword evidence="3" id="KW-1185">Reference proteome</keyword>
<feature type="region of interest" description="Disordered" evidence="1">
    <location>
        <begin position="1"/>
        <end position="25"/>
    </location>
</feature>
<protein>
    <submittedName>
        <fullName evidence="2">Uncharacterized protein</fullName>
    </submittedName>
</protein>
<comment type="caution">
    <text evidence="2">The sequence shown here is derived from an EMBL/GenBank/DDBJ whole genome shotgun (WGS) entry which is preliminary data.</text>
</comment>